<dbReference type="EMBL" id="JAAIKB010000037">
    <property type="protein sequence ID" value="NGM24389.1"/>
    <property type="molecule type" value="Genomic_DNA"/>
</dbReference>
<evidence type="ECO:0000313" key="2">
    <source>
        <dbReference type="Proteomes" id="UP000475385"/>
    </source>
</evidence>
<reference evidence="1 2" key="1">
    <citation type="submission" date="2020-03" db="EMBL/GenBank/DDBJ databases">
        <title>Roseomonas stagni sp. nov., isolated from pond water in Japan.</title>
        <authorList>
            <person name="Furuhata K."/>
            <person name="Miyamoto H."/>
            <person name="Goto K."/>
        </authorList>
    </citation>
    <scope>NUCLEOTIDE SEQUENCE [LARGE SCALE GENOMIC DNA]</scope>
    <source>
        <strain evidence="1 2">PeD5</strain>
    </source>
</reference>
<gene>
    <name evidence="1" type="ORF">G3576_30680</name>
</gene>
<organism evidence="1 2">
    <name type="scientific">Falsiroseomonas algicola</name>
    <dbReference type="NCBI Taxonomy" id="2716930"/>
    <lineage>
        <taxon>Bacteria</taxon>
        <taxon>Pseudomonadati</taxon>
        <taxon>Pseudomonadota</taxon>
        <taxon>Alphaproteobacteria</taxon>
        <taxon>Acetobacterales</taxon>
        <taxon>Roseomonadaceae</taxon>
        <taxon>Falsiroseomonas</taxon>
    </lineage>
</organism>
<keyword evidence="2" id="KW-1185">Reference proteome</keyword>
<name>A0A6M1LWJ0_9PROT</name>
<evidence type="ECO:0000313" key="1">
    <source>
        <dbReference type="EMBL" id="NGM24389.1"/>
    </source>
</evidence>
<accession>A0A6M1LWJ0</accession>
<proteinExistence type="predicted"/>
<dbReference type="RefSeq" id="WP_164698295.1">
    <property type="nucleotide sequence ID" value="NZ_JAAIKB010000037.1"/>
</dbReference>
<dbReference type="Proteomes" id="UP000475385">
    <property type="component" value="Unassembled WGS sequence"/>
</dbReference>
<dbReference type="AlphaFoldDB" id="A0A6M1LWJ0"/>
<comment type="caution">
    <text evidence="1">The sequence shown here is derived from an EMBL/GenBank/DDBJ whole genome shotgun (WGS) entry which is preliminary data.</text>
</comment>
<protein>
    <submittedName>
        <fullName evidence="1">Uncharacterized protein</fullName>
    </submittedName>
</protein>
<sequence>MLLPLPRDAAGVFELSLEGRVYGTLWTGVASVLALLDESDQHEWRFTDDNFHWQSAEFYRHSKGSGKIDLTISRIGGISPKSVGAGDDERVLGVLVRRIIIKQKQK</sequence>